<dbReference type="InterPro" id="IPR005925">
    <property type="entry name" value="Agmatinase-rel"/>
</dbReference>
<dbReference type="Proteomes" id="UP001300261">
    <property type="component" value="Unassembled WGS sequence"/>
</dbReference>
<evidence type="ECO:0000256" key="4">
    <source>
        <dbReference type="RuleBase" id="RU003684"/>
    </source>
</evidence>
<dbReference type="PANTHER" id="PTHR11358">
    <property type="entry name" value="ARGINASE/AGMATINASE"/>
    <property type="match status" value="1"/>
</dbReference>
<comment type="similarity">
    <text evidence="1">Belongs to the arginase family. Agmatinase subfamily.</text>
</comment>
<keyword evidence="3 4" id="KW-0378">Hydrolase</keyword>
<keyword evidence="2" id="KW-0479">Metal-binding</keyword>
<evidence type="ECO:0000313" key="5">
    <source>
        <dbReference type="EMBL" id="MCX2722979.1"/>
    </source>
</evidence>
<dbReference type="InterPro" id="IPR023696">
    <property type="entry name" value="Ureohydrolase_dom_sf"/>
</dbReference>
<evidence type="ECO:0000256" key="3">
    <source>
        <dbReference type="ARBA" id="ARBA00022801"/>
    </source>
</evidence>
<reference evidence="5 6" key="1">
    <citation type="journal article" date="2016" name="Int. J. Syst. Evol. Microbiol.">
        <title>Labrenzia salina sp. nov., isolated from the rhizosphere of the halophyte Arthrocnemum macrostachyum.</title>
        <authorList>
            <person name="Camacho M."/>
            <person name="Redondo-Gomez S."/>
            <person name="Rodriguez-Llorente I."/>
            <person name="Rohde M."/>
            <person name="Sproer C."/>
            <person name="Schumann P."/>
            <person name="Klenk H.P."/>
            <person name="Montero-Calasanz M.D.C."/>
        </authorList>
    </citation>
    <scope>NUCLEOTIDE SEQUENCE [LARGE SCALE GENOMIC DNA]</scope>
    <source>
        <strain evidence="5 6">DSM 29163</strain>
    </source>
</reference>
<dbReference type="RefSeq" id="WP_265962642.1">
    <property type="nucleotide sequence ID" value="NZ_JAPEVI010000003.1"/>
</dbReference>
<evidence type="ECO:0000256" key="2">
    <source>
        <dbReference type="ARBA" id="ARBA00022723"/>
    </source>
</evidence>
<dbReference type="PROSITE" id="PS51409">
    <property type="entry name" value="ARGINASE_2"/>
    <property type="match status" value="1"/>
</dbReference>
<dbReference type="CDD" id="cd11592">
    <property type="entry name" value="Agmatinase_PAH"/>
    <property type="match status" value="1"/>
</dbReference>
<dbReference type="PIRSF" id="PIRSF036979">
    <property type="entry name" value="Arginase"/>
    <property type="match status" value="1"/>
</dbReference>
<proteinExistence type="inferred from homology"/>
<accession>A0ABT3R161</accession>
<dbReference type="Gene3D" id="3.40.800.10">
    <property type="entry name" value="Ureohydrolase domain"/>
    <property type="match status" value="1"/>
</dbReference>
<keyword evidence="6" id="KW-1185">Reference proteome</keyword>
<dbReference type="SUPFAM" id="SSF52768">
    <property type="entry name" value="Arginase/deacetylase"/>
    <property type="match status" value="1"/>
</dbReference>
<evidence type="ECO:0000313" key="6">
    <source>
        <dbReference type="Proteomes" id="UP001300261"/>
    </source>
</evidence>
<organism evidence="5 6">
    <name type="scientific">Roseibium salinum</name>
    <dbReference type="NCBI Taxonomy" id="1604349"/>
    <lineage>
        <taxon>Bacteria</taxon>
        <taxon>Pseudomonadati</taxon>
        <taxon>Pseudomonadota</taxon>
        <taxon>Alphaproteobacteria</taxon>
        <taxon>Hyphomicrobiales</taxon>
        <taxon>Stappiaceae</taxon>
        <taxon>Roseibium</taxon>
    </lineage>
</organism>
<comment type="caution">
    <text evidence="5">The sequence shown here is derived from an EMBL/GenBank/DDBJ whole genome shotgun (WGS) entry which is preliminary data.</text>
</comment>
<dbReference type="NCBIfam" id="TIGR01230">
    <property type="entry name" value="agmatinase"/>
    <property type="match status" value="1"/>
</dbReference>
<dbReference type="PANTHER" id="PTHR11358:SF26">
    <property type="entry name" value="GUANIDINO ACID HYDROLASE, MITOCHONDRIAL"/>
    <property type="match status" value="1"/>
</dbReference>
<dbReference type="EC" id="3.5.3.11" evidence="5"/>
<evidence type="ECO:0000256" key="1">
    <source>
        <dbReference type="ARBA" id="ARBA00009227"/>
    </source>
</evidence>
<sequence>MSADLPRPTDNAFLGKSIKGGSHEPTYGGALSFMRRRYSRDLNGIDMAIWGIPFDASVSNRPGARFGPQGVRRASAIFDGDPQYPFHRDPFEVLACVDYGDCVFDYGRNSDVPGLIEGQAAEILASDVHLFSIGGDHFVTYALLRAHVAKHGPVALVQFDAHQDTWHDQGDRIDHGTFTGRAVREGLIDPERSIQIGIRTHAPETCGLDIIYGQEMDELGIKGVIDRVVRRVGEGPAYMTFDIDCLDPAFAPGTGTPVAGGLSSREALSILRGLGGIDFVGGDVVEVAPAYDHADVTSIAGASVAMTYIGLLAEKRAAVSLRDQVALTGPTV</sequence>
<name>A0ABT3R161_9HYPH</name>
<dbReference type="InterPro" id="IPR020855">
    <property type="entry name" value="Ureohydrolase_Mn_BS"/>
</dbReference>
<dbReference type="Pfam" id="PF00491">
    <property type="entry name" value="Arginase"/>
    <property type="match status" value="1"/>
</dbReference>
<protein>
    <submittedName>
        <fullName evidence="5">Agmatinase</fullName>
        <ecNumber evidence="5">3.5.3.11</ecNumber>
    </submittedName>
</protein>
<gene>
    <name evidence="5" type="primary">speB</name>
    <name evidence="5" type="ORF">ON753_11435</name>
</gene>
<dbReference type="EMBL" id="JAPEVI010000003">
    <property type="protein sequence ID" value="MCX2722979.1"/>
    <property type="molecule type" value="Genomic_DNA"/>
</dbReference>
<dbReference type="InterPro" id="IPR006035">
    <property type="entry name" value="Ureohydrolase"/>
</dbReference>
<dbReference type="PROSITE" id="PS01053">
    <property type="entry name" value="ARGINASE_1"/>
    <property type="match status" value="1"/>
</dbReference>
<dbReference type="NCBIfam" id="NF002564">
    <property type="entry name" value="PRK02190.1"/>
    <property type="match status" value="1"/>
</dbReference>
<dbReference type="GO" id="GO:0008783">
    <property type="term" value="F:agmatinase activity"/>
    <property type="evidence" value="ECO:0007669"/>
    <property type="project" value="UniProtKB-EC"/>
</dbReference>